<evidence type="ECO:0000256" key="9">
    <source>
        <dbReference type="ARBA" id="ARBA00023004"/>
    </source>
</evidence>
<keyword evidence="6" id="KW-0274">FAD</keyword>
<gene>
    <name evidence="13" type="ORF">ATNIH1004_010812</name>
</gene>
<dbReference type="InterPro" id="IPR036188">
    <property type="entry name" value="FAD/NAD-bd_sf"/>
</dbReference>
<dbReference type="Pfam" id="PF01494">
    <property type="entry name" value="FAD_binding_3"/>
    <property type="match status" value="1"/>
</dbReference>
<evidence type="ECO:0000256" key="1">
    <source>
        <dbReference type="ARBA" id="ARBA00004370"/>
    </source>
</evidence>
<dbReference type="VEuPathDB" id="FungiDB:EYZ11_003090"/>
<feature type="transmembrane region" description="Helical" evidence="11">
    <location>
        <begin position="119"/>
        <end position="141"/>
    </location>
</feature>
<dbReference type="OrthoDB" id="588261at2759"/>
<proteinExistence type="predicted"/>
<dbReference type="Gene3D" id="3.50.50.60">
    <property type="entry name" value="FAD/NAD(P)-binding domain"/>
    <property type="match status" value="1"/>
</dbReference>
<dbReference type="InterPro" id="IPR000701">
    <property type="entry name" value="SuccDH_FuR_B_TM-su"/>
</dbReference>
<evidence type="ECO:0000256" key="11">
    <source>
        <dbReference type="SAM" id="Phobius"/>
    </source>
</evidence>
<evidence type="ECO:0000256" key="6">
    <source>
        <dbReference type="ARBA" id="ARBA00022827"/>
    </source>
</evidence>
<evidence type="ECO:0000256" key="5">
    <source>
        <dbReference type="ARBA" id="ARBA00022723"/>
    </source>
</evidence>
<evidence type="ECO:0000256" key="4">
    <source>
        <dbReference type="ARBA" id="ARBA00022692"/>
    </source>
</evidence>
<dbReference type="GO" id="GO:0046872">
    <property type="term" value="F:metal ion binding"/>
    <property type="evidence" value="ECO:0007669"/>
    <property type="project" value="UniProtKB-KW"/>
</dbReference>
<keyword evidence="10 11" id="KW-0472">Membrane</keyword>
<organism evidence="13 14">
    <name type="scientific">Aspergillus tanneri</name>
    <dbReference type="NCBI Taxonomy" id="1220188"/>
    <lineage>
        <taxon>Eukaryota</taxon>
        <taxon>Fungi</taxon>
        <taxon>Dikarya</taxon>
        <taxon>Ascomycota</taxon>
        <taxon>Pezizomycotina</taxon>
        <taxon>Eurotiomycetes</taxon>
        <taxon>Eurotiomycetidae</taxon>
        <taxon>Eurotiales</taxon>
        <taxon>Aspergillaceae</taxon>
        <taxon>Aspergillus</taxon>
        <taxon>Aspergillus subgen. Circumdati</taxon>
    </lineage>
</organism>
<dbReference type="InterPro" id="IPR002938">
    <property type="entry name" value="FAD-bd"/>
</dbReference>
<keyword evidence="2" id="KW-0349">Heme</keyword>
<comment type="subcellular location">
    <subcellularLocation>
        <location evidence="1">Membrane</location>
    </subcellularLocation>
</comment>
<keyword evidence="4 11" id="KW-0812">Transmembrane</keyword>
<dbReference type="PANTHER" id="PTHR43004">
    <property type="entry name" value="TRK SYSTEM POTASSIUM UPTAKE PROTEIN"/>
    <property type="match status" value="1"/>
</dbReference>
<evidence type="ECO:0000256" key="8">
    <source>
        <dbReference type="ARBA" id="ARBA00023002"/>
    </source>
</evidence>
<evidence type="ECO:0000259" key="12">
    <source>
        <dbReference type="Pfam" id="PF01494"/>
    </source>
</evidence>
<evidence type="ECO:0000256" key="10">
    <source>
        <dbReference type="ARBA" id="ARBA00023136"/>
    </source>
</evidence>
<dbReference type="InterPro" id="IPR034804">
    <property type="entry name" value="SQR/QFR_C/D"/>
</dbReference>
<keyword evidence="9" id="KW-0408">Iron</keyword>
<evidence type="ECO:0000313" key="14">
    <source>
        <dbReference type="Proteomes" id="UP000324241"/>
    </source>
</evidence>
<evidence type="ECO:0000256" key="3">
    <source>
        <dbReference type="ARBA" id="ARBA00022630"/>
    </source>
</evidence>
<dbReference type="SUPFAM" id="SSF81343">
    <property type="entry name" value="Fumarate reductase respiratory complex transmembrane subunits"/>
    <property type="match status" value="1"/>
</dbReference>
<keyword evidence="5" id="KW-0479">Metal-binding</keyword>
<dbReference type="Pfam" id="PF01127">
    <property type="entry name" value="Sdh_cyt"/>
    <property type="match status" value="1"/>
</dbReference>
<dbReference type="AlphaFoldDB" id="A0A5M9MAC8"/>
<dbReference type="InterPro" id="IPR050641">
    <property type="entry name" value="RIFMO-like"/>
</dbReference>
<dbReference type="GeneID" id="54333513"/>
<keyword evidence="7 11" id="KW-1133">Transmembrane helix</keyword>
<dbReference type="Gene3D" id="1.20.1300.10">
    <property type="entry name" value="Fumarate reductase/succinate dehydrogenase, transmembrane subunit"/>
    <property type="match status" value="1"/>
</dbReference>
<protein>
    <recommendedName>
        <fullName evidence="12">FAD-binding domain-containing protein</fullName>
    </recommendedName>
</protein>
<sequence length="465" mass="51258">MLGLRRGTAFASIAPVTAMAWQQVRMQTTKPTLKVIKPESAQQELARQRLRRPVSPHLAIYKWQVHSISSAMERNTGLLLAGGLYLFGTSYLVGPWLGWDVSSAALVTAFGALPLAAKVVIKFCVAWPVTFHVFSGIRYVVASTARTLERPYASPQTRPVLACFFPNSAAAGGSIKGAIIAQDEIDTWTVHRFVPVGFDDTQITSEEAVYSVLGGMGEPYVIEIDQILVRSTWRPSIAVAKSYGGPKQRVLLAGDACHQTVPTCGHGMNMGIAEAFDLGWKLAATISGWGGSYLLSSYEADRRRIAQMSVQWSQRHMGNLMGLSATLQLDADIINSDTNAGKDMRNRWHDYCQLNDGHNKSIGVEMGYRYQSSICVLSELDRDCSAPEFDARRYIPSTYPGCRAPHVFLKSGTPIFDQYAREFTLVEFQDTATPSAVGLFQLTAHRRRVPLDVVSLRGEDHAHQI</sequence>
<keyword evidence="8" id="KW-0560">Oxidoreductase</keyword>
<evidence type="ECO:0000313" key="13">
    <source>
        <dbReference type="EMBL" id="KAA8641873.1"/>
    </source>
</evidence>
<dbReference type="GO" id="GO:0016709">
    <property type="term" value="F:oxidoreductase activity, acting on paired donors, with incorporation or reduction of molecular oxygen, NAD(P)H as one donor, and incorporation of one atom of oxygen"/>
    <property type="evidence" value="ECO:0007669"/>
    <property type="project" value="UniProtKB-ARBA"/>
</dbReference>
<accession>A0A5M9MAC8</accession>
<name>A0A5M9MAC8_9EURO</name>
<dbReference type="Gene3D" id="3.40.30.120">
    <property type="match status" value="1"/>
</dbReference>
<dbReference type="GO" id="GO:0009055">
    <property type="term" value="F:electron transfer activity"/>
    <property type="evidence" value="ECO:0007669"/>
    <property type="project" value="InterPro"/>
</dbReference>
<dbReference type="SUPFAM" id="SSF51905">
    <property type="entry name" value="FAD/NAD(P)-binding domain"/>
    <property type="match status" value="1"/>
</dbReference>
<dbReference type="EMBL" id="QUQM01000008">
    <property type="protein sequence ID" value="KAA8641873.1"/>
    <property type="molecule type" value="Genomic_DNA"/>
</dbReference>
<dbReference type="VEuPathDB" id="FungiDB:EYZ11_003071"/>
<dbReference type="RefSeq" id="XP_033421235.1">
    <property type="nucleotide sequence ID" value="XM_033575380.1"/>
</dbReference>
<reference evidence="13 14" key="1">
    <citation type="submission" date="2019-08" db="EMBL/GenBank/DDBJ databases">
        <title>The genome sequence of a newly discovered highly antifungal drug resistant Aspergillus species, Aspergillus tanneri NIH 1004.</title>
        <authorList>
            <person name="Mounaud S."/>
            <person name="Singh I."/>
            <person name="Joardar V."/>
            <person name="Pakala S."/>
            <person name="Pakala S."/>
            <person name="Venepally P."/>
            <person name="Chung J.K."/>
            <person name="Losada L."/>
            <person name="Nierman W.C."/>
        </authorList>
    </citation>
    <scope>NUCLEOTIDE SEQUENCE [LARGE SCALE GENOMIC DNA]</scope>
    <source>
        <strain evidence="13 14">NIH1004</strain>
    </source>
</reference>
<dbReference type="GO" id="GO:0006099">
    <property type="term" value="P:tricarboxylic acid cycle"/>
    <property type="evidence" value="ECO:0007669"/>
    <property type="project" value="InterPro"/>
</dbReference>
<evidence type="ECO:0000256" key="2">
    <source>
        <dbReference type="ARBA" id="ARBA00022617"/>
    </source>
</evidence>
<evidence type="ECO:0000256" key="7">
    <source>
        <dbReference type="ARBA" id="ARBA00022989"/>
    </source>
</evidence>
<dbReference type="Proteomes" id="UP000324241">
    <property type="component" value="Unassembled WGS sequence"/>
</dbReference>
<feature type="domain" description="FAD-binding" evidence="12">
    <location>
        <begin position="187"/>
        <end position="313"/>
    </location>
</feature>
<comment type="caution">
    <text evidence="13">The sequence shown here is derived from an EMBL/GenBank/DDBJ whole genome shotgun (WGS) entry which is preliminary data.</text>
</comment>
<feature type="transmembrane region" description="Helical" evidence="11">
    <location>
        <begin position="78"/>
        <end position="99"/>
    </location>
</feature>
<dbReference type="GO" id="GO:0071949">
    <property type="term" value="F:FAD binding"/>
    <property type="evidence" value="ECO:0007669"/>
    <property type="project" value="InterPro"/>
</dbReference>
<keyword evidence="3" id="KW-0285">Flavoprotein</keyword>
<dbReference type="PRINTS" id="PR00420">
    <property type="entry name" value="RNGMNOXGNASE"/>
</dbReference>
<dbReference type="CDD" id="cd03499">
    <property type="entry name" value="SQR_TypeC_SdhC"/>
    <property type="match status" value="1"/>
</dbReference>
<dbReference type="GO" id="GO:0016020">
    <property type="term" value="C:membrane"/>
    <property type="evidence" value="ECO:0007669"/>
    <property type="project" value="UniProtKB-SubCell"/>
</dbReference>
<dbReference type="PANTHER" id="PTHR43004:SF21">
    <property type="entry name" value="FAD-BINDING DOMAIN-CONTAINING PROTEIN-RELATED"/>
    <property type="match status" value="1"/>
</dbReference>
<dbReference type="InterPro" id="IPR014314">
    <property type="entry name" value="Succ_DH_cytb556"/>
</dbReference>